<evidence type="ECO:0000256" key="8">
    <source>
        <dbReference type="SAM" id="SignalP"/>
    </source>
</evidence>
<dbReference type="Proteomes" id="UP000028545">
    <property type="component" value="Unassembled WGS sequence"/>
</dbReference>
<evidence type="ECO:0000259" key="9">
    <source>
        <dbReference type="PROSITE" id="PS51677"/>
    </source>
</evidence>
<evidence type="ECO:0000313" key="11">
    <source>
        <dbReference type="Proteomes" id="UP000028545"/>
    </source>
</evidence>
<dbReference type="GO" id="GO:0005975">
    <property type="term" value="P:carbohydrate metabolic process"/>
    <property type="evidence" value="ECO:0007669"/>
    <property type="project" value="InterPro"/>
</dbReference>
<reference evidence="10 11" key="1">
    <citation type="journal article" date="2014" name="Genome Announc.">
        <title>Draft genome sequence of the pathogenic fungus Scedosporium apiospermum.</title>
        <authorList>
            <person name="Vandeputte P."/>
            <person name="Ghamrawi S."/>
            <person name="Rechenmann M."/>
            <person name="Iltis A."/>
            <person name="Giraud S."/>
            <person name="Fleury M."/>
            <person name="Thornton C."/>
            <person name="Delhaes L."/>
            <person name="Meyer W."/>
            <person name="Papon N."/>
            <person name="Bouchara J.P."/>
        </authorList>
    </citation>
    <scope>NUCLEOTIDE SEQUENCE [LARGE SCALE GENOMIC DNA]</scope>
    <source>
        <strain evidence="10 11">IHEM 14462</strain>
    </source>
</reference>
<dbReference type="PANTHER" id="PTHR46471">
    <property type="entry name" value="CHITIN DEACETYLASE"/>
    <property type="match status" value="1"/>
</dbReference>
<dbReference type="GeneID" id="27728871"/>
<feature type="chain" id="PRO_5001775152" evidence="8">
    <location>
        <begin position="20"/>
        <end position="360"/>
    </location>
</feature>
<dbReference type="OMA" id="HACKSIG"/>
<protein>
    <submittedName>
        <fullName evidence="10">Chitin deacetylase</fullName>
    </submittedName>
</protein>
<comment type="caution">
    <text evidence="10">The sequence shown here is derived from an EMBL/GenBank/DDBJ whole genome shotgun (WGS) entry which is preliminary data.</text>
</comment>
<proteinExistence type="predicted"/>
<dbReference type="GO" id="GO:0046872">
    <property type="term" value="F:metal ion binding"/>
    <property type="evidence" value="ECO:0007669"/>
    <property type="project" value="UniProtKB-KW"/>
</dbReference>
<evidence type="ECO:0000256" key="5">
    <source>
        <dbReference type="ARBA" id="ARBA00023277"/>
    </source>
</evidence>
<dbReference type="PANTHER" id="PTHR46471:SF2">
    <property type="entry name" value="CHITIN DEACETYLASE-RELATED"/>
    <property type="match status" value="1"/>
</dbReference>
<dbReference type="SUPFAM" id="SSF88713">
    <property type="entry name" value="Glycoside hydrolase/deacetylase"/>
    <property type="match status" value="1"/>
</dbReference>
<evidence type="ECO:0000256" key="6">
    <source>
        <dbReference type="ARBA" id="ARBA00023285"/>
    </source>
</evidence>
<keyword evidence="6" id="KW-0170">Cobalt</keyword>
<feature type="domain" description="NodB homology" evidence="9">
    <location>
        <begin position="45"/>
        <end position="236"/>
    </location>
</feature>
<sequence length="360" mass="38022">MISLRGLSLALALAGAAIADISDVPRPRIGNAPYGVDITACSVPGTLALTFDDGPAEYTGELLNILAENDVAATFFVTGLNGDAGPIDDPSTGRPALLKRMLAEGHQIGSHSWSHQDADLIGPEEKRQEVILNEVAFTKLFGFFPTYYRPPYTHCNGECFAVLEQFGYHITNYNLDTKDWEVSVSQAKDNFAGLLGGFSPQSSGVIALAHDIHANTVRELTQFMIDKARAAGYNLVTVGECLGDPEVNWYRDSKTGGPVDESRLRNAGAKPTPSSSSSAPASTTTSSAQASSTSAEATSSLEESTAPTSSFAALPTETADGELPGPPENKGVETVGEQSAAARGVYPSLAFLLGMALWWM</sequence>
<dbReference type="Gene3D" id="3.20.20.370">
    <property type="entry name" value="Glycoside hydrolase/deacetylase"/>
    <property type="match status" value="1"/>
</dbReference>
<feature type="signal peptide" evidence="8">
    <location>
        <begin position="1"/>
        <end position="19"/>
    </location>
</feature>
<evidence type="ECO:0000256" key="3">
    <source>
        <dbReference type="ARBA" id="ARBA00022729"/>
    </source>
</evidence>
<keyword evidence="11" id="KW-1185">Reference proteome</keyword>
<dbReference type="OrthoDB" id="407355at2759"/>
<dbReference type="GO" id="GO:0016810">
    <property type="term" value="F:hydrolase activity, acting on carbon-nitrogen (but not peptide) bonds"/>
    <property type="evidence" value="ECO:0007669"/>
    <property type="project" value="InterPro"/>
</dbReference>
<feature type="region of interest" description="Disordered" evidence="7">
    <location>
        <begin position="247"/>
        <end position="336"/>
    </location>
</feature>
<evidence type="ECO:0000256" key="2">
    <source>
        <dbReference type="ARBA" id="ARBA00022723"/>
    </source>
</evidence>
<keyword evidence="2" id="KW-0479">Metal-binding</keyword>
<evidence type="ECO:0000313" key="10">
    <source>
        <dbReference type="EMBL" id="KEZ39816.1"/>
    </source>
</evidence>
<name>A0A084FXK4_PSEDA</name>
<dbReference type="AlphaFoldDB" id="A0A084FXK4"/>
<accession>A0A084FXK4</accession>
<evidence type="ECO:0000256" key="1">
    <source>
        <dbReference type="ARBA" id="ARBA00001941"/>
    </source>
</evidence>
<keyword evidence="5" id="KW-0119">Carbohydrate metabolism</keyword>
<keyword evidence="3 8" id="KW-0732">Signal</keyword>
<dbReference type="InterPro" id="IPR011330">
    <property type="entry name" value="Glyco_hydro/deAcase_b/a-brl"/>
</dbReference>
<dbReference type="CDD" id="cd10951">
    <property type="entry name" value="CE4_ClCDA_like"/>
    <property type="match status" value="1"/>
</dbReference>
<comment type="cofactor">
    <cofactor evidence="1">
        <name>Co(2+)</name>
        <dbReference type="ChEBI" id="CHEBI:48828"/>
    </cofactor>
</comment>
<dbReference type="VEuPathDB" id="FungiDB:SAPIO_CDS9799"/>
<feature type="compositionally biased region" description="Low complexity" evidence="7">
    <location>
        <begin position="271"/>
        <end position="310"/>
    </location>
</feature>
<evidence type="ECO:0000256" key="4">
    <source>
        <dbReference type="ARBA" id="ARBA00022801"/>
    </source>
</evidence>
<dbReference type="RefSeq" id="XP_016639615.1">
    <property type="nucleotide sequence ID" value="XM_016791105.1"/>
</dbReference>
<feature type="compositionally biased region" description="Basic and acidic residues" evidence="7">
    <location>
        <begin position="249"/>
        <end position="264"/>
    </location>
</feature>
<dbReference type="EMBL" id="JOWA01000143">
    <property type="protein sequence ID" value="KEZ39816.1"/>
    <property type="molecule type" value="Genomic_DNA"/>
</dbReference>
<dbReference type="Pfam" id="PF01522">
    <property type="entry name" value="Polysacc_deac_1"/>
    <property type="match status" value="1"/>
</dbReference>
<dbReference type="PROSITE" id="PS51677">
    <property type="entry name" value="NODB"/>
    <property type="match status" value="1"/>
</dbReference>
<gene>
    <name evidence="10" type="ORF">SAPIO_CDS9799</name>
</gene>
<dbReference type="KEGG" id="sapo:SAPIO_CDS9799"/>
<evidence type="ECO:0000256" key="7">
    <source>
        <dbReference type="SAM" id="MobiDB-lite"/>
    </source>
</evidence>
<keyword evidence="4" id="KW-0378">Hydrolase</keyword>
<dbReference type="HOGENOM" id="CLU_021264_13_0_1"/>
<organism evidence="10 11">
    <name type="scientific">Pseudallescheria apiosperma</name>
    <name type="common">Scedosporium apiospermum</name>
    <dbReference type="NCBI Taxonomy" id="563466"/>
    <lineage>
        <taxon>Eukaryota</taxon>
        <taxon>Fungi</taxon>
        <taxon>Dikarya</taxon>
        <taxon>Ascomycota</taxon>
        <taxon>Pezizomycotina</taxon>
        <taxon>Sordariomycetes</taxon>
        <taxon>Hypocreomycetidae</taxon>
        <taxon>Microascales</taxon>
        <taxon>Microascaceae</taxon>
        <taxon>Scedosporium</taxon>
    </lineage>
</organism>
<dbReference type="InterPro" id="IPR002509">
    <property type="entry name" value="NODB_dom"/>
</dbReference>